<comment type="caution">
    <text evidence="2">The sequence shown here is derived from an EMBL/GenBank/DDBJ whole genome shotgun (WGS) entry which is preliminary data.</text>
</comment>
<keyword evidence="3" id="KW-1185">Reference proteome</keyword>
<feature type="signal peptide" evidence="1">
    <location>
        <begin position="1"/>
        <end position="25"/>
    </location>
</feature>
<sequence length="125" mass="13962">MKFSSFAKTAAVALVVAGAAGAAQARSNVFFSVSAPIAPGVVIGASNAPYYPQVYSQPYYAPAPVYYSSNYYPAEYYPTTYYPTTYYPTTYYQPTYYVRPAPVIYGGYYGRPVYRAGHYRHHGYR</sequence>
<keyword evidence="1" id="KW-0732">Signal</keyword>
<gene>
    <name evidence="2" type="ORF">GHT07_11045</name>
</gene>
<proteinExistence type="predicted"/>
<evidence type="ECO:0008006" key="4">
    <source>
        <dbReference type="Google" id="ProtNLM"/>
    </source>
</evidence>
<dbReference type="RefSeq" id="WP_153585147.1">
    <property type="nucleotide sequence ID" value="NZ_WJBU01000010.1"/>
</dbReference>
<dbReference type="EMBL" id="WJBU01000010">
    <property type="protein sequence ID" value="MRD47816.1"/>
    <property type="molecule type" value="Genomic_DNA"/>
</dbReference>
<name>A0A844B8P8_9BURK</name>
<evidence type="ECO:0000256" key="1">
    <source>
        <dbReference type="SAM" id="SignalP"/>
    </source>
</evidence>
<dbReference type="AlphaFoldDB" id="A0A844B8P8"/>
<feature type="chain" id="PRO_5032561991" description="PXPV repeat-containing protein" evidence="1">
    <location>
        <begin position="26"/>
        <end position="125"/>
    </location>
</feature>
<accession>A0A844B8P8</accession>
<evidence type="ECO:0000313" key="3">
    <source>
        <dbReference type="Proteomes" id="UP000487350"/>
    </source>
</evidence>
<protein>
    <recommendedName>
        <fullName evidence="4">PXPV repeat-containing protein</fullName>
    </recommendedName>
</protein>
<dbReference type="Proteomes" id="UP000487350">
    <property type="component" value="Unassembled WGS sequence"/>
</dbReference>
<organism evidence="2 3">
    <name type="scientific">Caenimonas koreensis DSM 17982</name>
    <dbReference type="NCBI Taxonomy" id="1121255"/>
    <lineage>
        <taxon>Bacteria</taxon>
        <taxon>Pseudomonadati</taxon>
        <taxon>Pseudomonadota</taxon>
        <taxon>Betaproteobacteria</taxon>
        <taxon>Burkholderiales</taxon>
        <taxon>Comamonadaceae</taxon>
        <taxon>Caenimonas</taxon>
    </lineage>
</organism>
<evidence type="ECO:0000313" key="2">
    <source>
        <dbReference type="EMBL" id="MRD47816.1"/>
    </source>
</evidence>
<reference evidence="2 3" key="1">
    <citation type="submission" date="2019-11" db="EMBL/GenBank/DDBJ databases">
        <title>Caenimonas koreensis gen. nov., sp. nov., isolated from activated sludge.</title>
        <authorList>
            <person name="Seung H.R."/>
        </authorList>
    </citation>
    <scope>NUCLEOTIDE SEQUENCE [LARGE SCALE GENOMIC DNA]</scope>
    <source>
        <strain evidence="2 3">EMB320</strain>
    </source>
</reference>